<dbReference type="GO" id="GO:0004617">
    <property type="term" value="F:phosphoglycerate dehydrogenase activity"/>
    <property type="evidence" value="ECO:0007669"/>
    <property type="project" value="UniProtKB-ARBA"/>
</dbReference>
<feature type="domain" description="D-isomer specific 2-hydroxyacid dehydrogenase catalytic" evidence="5">
    <location>
        <begin position="10"/>
        <end position="95"/>
    </location>
</feature>
<dbReference type="SUPFAM" id="SSF52283">
    <property type="entry name" value="Formate/glycerate dehydrogenase catalytic domain-like"/>
    <property type="match status" value="1"/>
</dbReference>
<dbReference type="Proteomes" id="UP000177126">
    <property type="component" value="Unassembled WGS sequence"/>
</dbReference>
<evidence type="ECO:0000256" key="2">
    <source>
        <dbReference type="ARBA" id="ARBA00023002"/>
    </source>
</evidence>
<dbReference type="InterPro" id="IPR050857">
    <property type="entry name" value="D-2-hydroxyacid_DH"/>
</dbReference>
<gene>
    <name evidence="7" type="ORF">A3B04_04025</name>
</gene>
<reference evidence="7 8" key="1">
    <citation type="journal article" date="2016" name="Nat. Commun.">
        <title>Thousands of microbial genomes shed light on interconnected biogeochemical processes in an aquifer system.</title>
        <authorList>
            <person name="Anantharaman K."/>
            <person name="Brown C.T."/>
            <person name="Hug L.A."/>
            <person name="Sharon I."/>
            <person name="Castelle C.J."/>
            <person name="Probst A.J."/>
            <person name="Thomas B.C."/>
            <person name="Singh A."/>
            <person name="Wilkins M.J."/>
            <person name="Karaoz U."/>
            <person name="Brodie E.L."/>
            <person name="Williams K.H."/>
            <person name="Hubbard S.S."/>
            <person name="Banfield J.F."/>
        </authorList>
    </citation>
    <scope>NUCLEOTIDE SEQUENCE [LARGE SCALE GENOMIC DNA]</scope>
</reference>
<dbReference type="PANTHER" id="PTHR42789">
    <property type="entry name" value="D-ISOMER SPECIFIC 2-HYDROXYACID DEHYDROGENASE FAMILY PROTEIN (AFU_ORTHOLOGUE AFUA_6G10090)"/>
    <property type="match status" value="1"/>
</dbReference>
<organism evidence="7 8">
    <name type="scientific">Candidatus Portnoybacteria bacterium RIFCSPLOWO2_02_FULL_39_11</name>
    <dbReference type="NCBI Taxonomy" id="1802001"/>
    <lineage>
        <taxon>Bacteria</taxon>
        <taxon>Candidatus Portnoyibacteriota</taxon>
    </lineage>
</organism>
<evidence type="ECO:0000259" key="5">
    <source>
        <dbReference type="Pfam" id="PF00389"/>
    </source>
</evidence>
<dbReference type="InterPro" id="IPR006140">
    <property type="entry name" value="D-isomer_DH_NAD-bd"/>
</dbReference>
<accession>A0A1G2FMQ1</accession>
<dbReference type="Gene3D" id="3.40.50.720">
    <property type="entry name" value="NAD(P)-binding Rossmann-like Domain"/>
    <property type="match status" value="2"/>
</dbReference>
<evidence type="ECO:0000259" key="6">
    <source>
        <dbReference type="Pfam" id="PF02826"/>
    </source>
</evidence>
<evidence type="ECO:0000313" key="8">
    <source>
        <dbReference type="Proteomes" id="UP000177126"/>
    </source>
</evidence>
<name>A0A1G2FMQ1_9BACT</name>
<proteinExistence type="inferred from homology"/>
<evidence type="ECO:0000256" key="3">
    <source>
        <dbReference type="ARBA" id="ARBA00023027"/>
    </source>
</evidence>
<dbReference type="PANTHER" id="PTHR42789:SF1">
    <property type="entry name" value="D-ISOMER SPECIFIC 2-HYDROXYACID DEHYDROGENASE FAMILY PROTEIN (AFU_ORTHOLOGUE AFUA_6G10090)"/>
    <property type="match status" value="1"/>
</dbReference>
<protein>
    <recommendedName>
        <fullName evidence="9">Hydroxyacid dehydrogenase</fullName>
    </recommendedName>
</protein>
<dbReference type="PROSITE" id="PS00671">
    <property type="entry name" value="D_2_HYDROXYACID_DH_3"/>
    <property type="match status" value="1"/>
</dbReference>
<dbReference type="InterPro" id="IPR029753">
    <property type="entry name" value="D-isomer_DH_CS"/>
</dbReference>
<dbReference type="AlphaFoldDB" id="A0A1G2FMQ1"/>
<feature type="domain" description="D-isomer specific 2-hydroxyacid dehydrogenase NAD-binding" evidence="6">
    <location>
        <begin position="111"/>
        <end position="293"/>
    </location>
</feature>
<dbReference type="FunFam" id="3.40.50.720:FF:000041">
    <property type="entry name" value="D-3-phosphoglycerate dehydrogenase"/>
    <property type="match status" value="1"/>
</dbReference>
<keyword evidence="3" id="KW-0520">NAD</keyword>
<comment type="caution">
    <text evidence="7">The sequence shown here is derived from an EMBL/GenBank/DDBJ whole genome shotgun (WGS) entry which is preliminary data.</text>
</comment>
<evidence type="ECO:0008006" key="9">
    <source>
        <dbReference type="Google" id="ProtNLM"/>
    </source>
</evidence>
<dbReference type="SUPFAM" id="SSF51735">
    <property type="entry name" value="NAD(P)-binding Rossmann-fold domains"/>
    <property type="match status" value="1"/>
</dbReference>
<dbReference type="EMBL" id="MHNF01000061">
    <property type="protein sequence ID" value="OGZ39386.1"/>
    <property type="molecule type" value="Genomic_DNA"/>
</dbReference>
<dbReference type="InterPro" id="IPR006139">
    <property type="entry name" value="D-isomer_2_OHA_DH_cat_dom"/>
</dbReference>
<dbReference type="Pfam" id="PF02826">
    <property type="entry name" value="2-Hacid_dh_C"/>
    <property type="match status" value="1"/>
</dbReference>
<dbReference type="GO" id="GO:0047545">
    <property type="term" value="F:(S)-2-hydroxyglutarate dehydrogenase activity"/>
    <property type="evidence" value="ECO:0007669"/>
    <property type="project" value="UniProtKB-ARBA"/>
</dbReference>
<evidence type="ECO:0000256" key="4">
    <source>
        <dbReference type="RuleBase" id="RU003719"/>
    </source>
</evidence>
<keyword evidence="2 4" id="KW-0560">Oxidoreductase</keyword>
<dbReference type="InterPro" id="IPR036291">
    <property type="entry name" value="NAD(P)-bd_dom_sf"/>
</dbReference>
<comment type="similarity">
    <text evidence="1 4">Belongs to the D-isomer specific 2-hydroxyacid dehydrogenase family.</text>
</comment>
<dbReference type="GO" id="GO:0051287">
    <property type="term" value="F:NAD binding"/>
    <property type="evidence" value="ECO:0007669"/>
    <property type="project" value="InterPro"/>
</dbReference>
<evidence type="ECO:0000256" key="1">
    <source>
        <dbReference type="ARBA" id="ARBA00005854"/>
    </source>
</evidence>
<sequence>MTTLVLEEKDYSQKALALYKKLGDVFFWRDLDEKQKNDISAKTDILIVRLAHKIDKKWLDKMPNLKAVVSNTTGLNHLDLAEMKKRKIKVISLKGRVSFLKNVTATAEETLGLILALARNIPWAFDDVKNGHWNRDKWKGHQMLGKKLGLLGCGRLGKIMAKYGRALGMEVMACDPHVSNKSMKKSGIQKTDMKNLFHKADVLTVHVSLEKDTENLVREKYFRMMKPSAYFINTSRGEIIDERALLDALKEKQIAGAGLDVMQNEVENKHLPGNKLIDYTKNNSNLIILPHLGGAAYEAMHITEEFVANIAYKIFCK</sequence>
<dbReference type="GO" id="GO:0006564">
    <property type="term" value="P:L-serine biosynthetic process"/>
    <property type="evidence" value="ECO:0007669"/>
    <property type="project" value="UniProtKB-ARBA"/>
</dbReference>
<evidence type="ECO:0000313" key="7">
    <source>
        <dbReference type="EMBL" id="OGZ39386.1"/>
    </source>
</evidence>
<dbReference type="Pfam" id="PF00389">
    <property type="entry name" value="2-Hacid_dh"/>
    <property type="match status" value="1"/>
</dbReference>